<feature type="compositionally biased region" description="Basic and acidic residues" evidence="1">
    <location>
        <begin position="46"/>
        <end position="65"/>
    </location>
</feature>
<reference evidence="2" key="1">
    <citation type="journal article" date="2014" name="Int. J. Syst. Evol. Microbiol.">
        <title>Complete genome sequence of Corynebacterium casei LMG S-19264T (=DSM 44701T), isolated from a smear-ripened cheese.</title>
        <authorList>
            <consortium name="US DOE Joint Genome Institute (JGI-PGF)"/>
            <person name="Walter F."/>
            <person name="Albersmeier A."/>
            <person name="Kalinowski J."/>
            <person name="Ruckert C."/>
        </authorList>
    </citation>
    <scope>NUCLEOTIDE SEQUENCE</scope>
    <source>
        <strain evidence="2">JCM 4646</strain>
    </source>
</reference>
<gene>
    <name evidence="2" type="ORF">GCM10018781_32560</name>
</gene>
<dbReference type="RefSeq" id="WP_190211538.1">
    <property type="nucleotide sequence ID" value="NZ_BNBO01000015.1"/>
</dbReference>
<evidence type="ECO:0000313" key="2">
    <source>
        <dbReference type="EMBL" id="GHH71369.1"/>
    </source>
</evidence>
<keyword evidence="3" id="KW-1185">Reference proteome</keyword>
<reference evidence="2" key="2">
    <citation type="submission" date="2020-09" db="EMBL/GenBank/DDBJ databases">
        <authorList>
            <person name="Sun Q."/>
            <person name="Ohkuma M."/>
        </authorList>
    </citation>
    <scope>NUCLEOTIDE SEQUENCE</scope>
    <source>
        <strain evidence="2">JCM 4646</strain>
    </source>
</reference>
<dbReference type="Proteomes" id="UP000617734">
    <property type="component" value="Unassembled WGS sequence"/>
</dbReference>
<feature type="region of interest" description="Disordered" evidence="1">
    <location>
        <begin position="46"/>
        <end position="88"/>
    </location>
</feature>
<dbReference type="EMBL" id="BNBO01000015">
    <property type="protein sequence ID" value="GHH71369.1"/>
    <property type="molecule type" value="Genomic_DNA"/>
</dbReference>
<dbReference type="AlphaFoldDB" id="A0A919FSV7"/>
<evidence type="ECO:0000313" key="3">
    <source>
        <dbReference type="Proteomes" id="UP000617734"/>
    </source>
</evidence>
<accession>A0A919FSV7</accession>
<evidence type="ECO:0000256" key="1">
    <source>
        <dbReference type="SAM" id="MobiDB-lite"/>
    </source>
</evidence>
<comment type="caution">
    <text evidence="2">The sequence shown here is derived from an EMBL/GenBank/DDBJ whole genome shotgun (WGS) entry which is preliminary data.</text>
</comment>
<name>A0A919FSV7_9ACTN</name>
<organism evidence="2 3">
    <name type="scientific">Kitasatospora indigofera</name>
    <dbReference type="NCBI Taxonomy" id="67307"/>
    <lineage>
        <taxon>Bacteria</taxon>
        <taxon>Bacillati</taxon>
        <taxon>Actinomycetota</taxon>
        <taxon>Actinomycetes</taxon>
        <taxon>Kitasatosporales</taxon>
        <taxon>Streptomycetaceae</taxon>
        <taxon>Kitasatospora</taxon>
    </lineage>
</organism>
<proteinExistence type="predicted"/>
<protein>
    <submittedName>
        <fullName evidence="2">Uncharacterized protein</fullName>
    </submittedName>
</protein>
<dbReference type="GeneID" id="95353689"/>
<sequence>MSTADIVAAAVLFGPAALGGAAYAWTLRGAASDSAAVRQVLAEYDGTRPAEHEDGGTPPPEREPAPDIAPAPTARLATVIPFPDRRAA</sequence>